<dbReference type="Gene3D" id="3.50.50.60">
    <property type="entry name" value="FAD/NAD(P)-binding domain"/>
    <property type="match status" value="1"/>
</dbReference>
<dbReference type="NCBIfam" id="TIGR02032">
    <property type="entry name" value="GG-red-SF"/>
    <property type="match status" value="1"/>
</dbReference>
<dbReference type="InterPro" id="IPR011777">
    <property type="entry name" value="Geranylgeranyl_Rdtase_fam"/>
</dbReference>
<dbReference type="eggNOG" id="COG0644">
    <property type="taxonomic scope" value="Bacteria"/>
</dbReference>
<dbReference type="AlphaFoldDB" id="A0A0A2LPJ9"/>
<protein>
    <submittedName>
        <fullName evidence="2">Geranylgeranyl reductase</fullName>
    </submittedName>
</protein>
<dbReference type="Pfam" id="PF01494">
    <property type="entry name" value="FAD_binding_3"/>
    <property type="match status" value="1"/>
</dbReference>
<keyword evidence="3" id="KW-1185">Reference proteome</keyword>
<comment type="caution">
    <text evidence="2">The sequence shown here is derived from an EMBL/GenBank/DDBJ whole genome shotgun (WGS) entry which is preliminary data.</text>
</comment>
<dbReference type="GO" id="GO:0071949">
    <property type="term" value="F:FAD binding"/>
    <property type="evidence" value="ECO:0007669"/>
    <property type="project" value="InterPro"/>
</dbReference>
<dbReference type="SUPFAM" id="SSF51905">
    <property type="entry name" value="FAD/NAD(P)-binding domain"/>
    <property type="match status" value="1"/>
</dbReference>
<proteinExistence type="predicted"/>
<evidence type="ECO:0000313" key="2">
    <source>
        <dbReference type="EMBL" id="KGO81889.1"/>
    </source>
</evidence>
<dbReference type="RefSeq" id="WP_035132314.1">
    <property type="nucleotide sequence ID" value="NZ_JRLV01000006.1"/>
</dbReference>
<feature type="domain" description="FAD-binding" evidence="1">
    <location>
        <begin position="4"/>
        <end position="284"/>
    </location>
</feature>
<gene>
    <name evidence="2" type="ORF">Q763_06375</name>
</gene>
<evidence type="ECO:0000259" key="1">
    <source>
        <dbReference type="Pfam" id="PF01494"/>
    </source>
</evidence>
<dbReference type="InterPro" id="IPR050407">
    <property type="entry name" value="Geranylgeranyl_reductase"/>
</dbReference>
<organism evidence="2 3">
    <name type="scientific">Flavobacterium beibuense F44-8</name>
    <dbReference type="NCBI Taxonomy" id="1406840"/>
    <lineage>
        <taxon>Bacteria</taxon>
        <taxon>Pseudomonadati</taxon>
        <taxon>Bacteroidota</taxon>
        <taxon>Flavobacteriia</taxon>
        <taxon>Flavobacteriales</taxon>
        <taxon>Flavobacteriaceae</taxon>
        <taxon>Flavobacterium</taxon>
    </lineage>
</organism>
<evidence type="ECO:0000313" key="3">
    <source>
        <dbReference type="Proteomes" id="UP000030129"/>
    </source>
</evidence>
<accession>A0A0A2LPJ9</accession>
<name>A0A0A2LPJ9_9FLAO</name>
<dbReference type="STRING" id="1406840.Q763_06375"/>
<dbReference type="Proteomes" id="UP000030129">
    <property type="component" value="Unassembled WGS sequence"/>
</dbReference>
<reference evidence="2 3" key="1">
    <citation type="submission" date="2013-09" db="EMBL/GenBank/DDBJ databases">
        <authorList>
            <person name="Zeng Z."/>
            <person name="Chen C."/>
        </authorList>
    </citation>
    <scope>NUCLEOTIDE SEQUENCE [LARGE SCALE GENOMIC DNA]</scope>
    <source>
        <strain evidence="2 3">F44-8</strain>
    </source>
</reference>
<dbReference type="InterPro" id="IPR036188">
    <property type="entry name" value="FAD/NAD-bd_sf"/>
</dbReference>
<dbReference type="PANTHER" id="PTHR42685:SF22">
    <property type="entry name" value="CONDITIONED MEDIUM FACTOR RECEPTOR 1"/>
    <property type="match status" value="1"/>
</dbReference>
<dbReference type="PANTHER" id="PTHR42685">
    <property type="entry name" value="GERANYLGERANYL DIPHOSPHATE REDUCTASE"/>
    <property type="match status" value="1"/>
</dbReference>
<dbReference type="EMBL" id="JRLV01000006">
    <property type="protein sequence ID" value="KGO81889.1"/>
    <property type="molecule type" value="Genomic_DNA"/>
</dbReference>
<sequence>MKHFDVVVIGSGPAGAGAAFKLAEKGISVAIIEKEKLPRYKTCGGGFVYRGRKMLPFDISEVVEKEFSQVDILIGDEFHLITNRDEPVISMVMRDTFDEFLVKKVTEKGGIVIDNCKLTGLRNEDDKVVLSTTGEEISTRFVIAADGALSPTAKMAGWDKDTRDLIPALEYEVEVSEADFERLSGVVRFDIDAIPGGYAWSFPKKNHLSIGVASSKRTKINLKQSYKDYLVTLGIEHVIAESQHGFQIPVSPRTDGFVKNNVFLVGDAAGFADPVTAEGISNSIYSGLLAAEAIIESKQDVKAAEGLYLAKLNEKMLPEIKTGLMLSKFLYSQPKIRNLFMKKYGQRSFEAMTDVFMGKRSYPTDIMQTLSRRIKGMLFS</sequence>
<dbReference type="GO" id="GO:0016628">
    <property type="term" value="F:oxidoreductase activity, acting on the CH-CH group of donors, NAD or NADP as acceptor"/>
    <property type="evidence" value="ECO:0007669"/>
    <property type="project" value="InterPro"/>
</dbReference>
<dbReference type="PRINTS" id="PR00420">
    <property type="entry name" value="RNGMNOXGNASE"/>
</dbReference>
<dbReference type="InterPro" id="IPR002938">
    <property type="entry name" value="FAD-bd"/>
</dbReference>